<sequence length="348" mass="42036">MNDYIIDHSFDEYINTMMEMVRLSENLEYYEEMFDDYSKLCISCGRYPYVPSYCDTEWGDTDWGSDIEDSEKPEEPEEPEEPEIVSLDILPNDILEKLPDYLDNYGDLVSLSFVNKTFNTIFSKHMKNKTKEYHDLCSSQLKYIQEKTNELSKHIRVDEDEKLMSKIKKICHLFDVDIEKEHFEVETFGDDIKGKHVCSCRGDICYRNISYYRYSLEFSERTLKLRKISFGTFLKVCIEKNRYYFYCNDLIYVREEHFPTVKELKTRIMYYKTQSETIASPEEDYITTDEQYENIILYRQNKYIETEYKKWIKRYKKYLLDGFAILEAIETILQKTILKNFSWEQSYM</sequence>
<organismHost>
    <name type="scientific">Chlorella</name>
    <dbReference type="NCBI Taxonomy" id="3071"/>
</organismHost>
<proteinExistence type="predicted"/>
<keyword evidence="3" id="KW-1185">Reference proteome</keyword>
<name>O41072_PBCV1</name>
<reference evidence="2 3" key="4">
    <citation type="journal article" date="1996" name="Virology">
        <title>Analysis of 76 kb of the chlorella virus PBCV-1 330-kb genome: map positions 182 to 258.</title>
        <authorList>
            <person name="Kutish G.F."/>
            <person name="Li Y."/>
            <person name="Lu Z."/>
            <person name="Furuta M."/>
            <person name="Rock D.L."/>
            <person name="Van Etten J.L."/>
        </authorList>
    </citation>
    <scope>NUCLEOTIDE SEQUENCE [LARGE SCALE GENOMIC DNA]</scope>
</reference>
<protein>
    <recommendedName>
        <fullName evidence="1">F-box domain-containing protein</fullName>
    </recommendedName>
</protein>
<reference evidence="2 3" key="2">
    <citation type="journal article" date="1995" name="Virology">
        <title>Analysis of 43 kb of the Chlorella virus PBCV-1 330-kb genome: map positions 45 to 88.</title>
        <authorList>
            <person name="Li Y."/>
            <person name="Lu Z."/>
            <person name="Burbank D.E."/>
            <person name="Kutish G.F."/>
            <person name="Rock D.L."/>
            <person name="Van Etten J.L."/>
        </authorList>
    </citation>
    <scope>NUCLEOTIDE SEQUENCE [LARGE SCALE GENOMIC DNA]</scope>
</reference>
<dbReference type="InterPro" id="IPR001810">
    <property type="entry name" value="F-box_dom"/>
</dbReference>
<evidence type="ECO:0000313" key="2">
    <source>
        <dbReference type="EMBL" id="AAC96933.2"/>
    </source>
</evidence>
<reference evidence="2 3" key="3">
    <citation type="journal article" date="1996" name="Virology">
        <title>Analysis of 94 kb of the chlorella virus PBCV-1 330-kb genome: map positions 88 to 182.</title>
        <authorList>
            <person name="Lu Z."/>
            <person name="Li Y."/>
            <person name="Que Q."/>
            <person name="Kutish G.F."/>
            <person name="Rock D.L."/>
            <person name="Van Etten J.L."/>
        </authorList>
    </citation>
    <scope>NUCLEOTIDE SEQUENCE [LARGE SCALE GENOMIC DNA]</scope>
</reference>
<evidence type="ECO:0000313" key="3">
    <source>
        <dbReference type="Proteomes" id="UP000000862"/>
    </source>
</evidence>
<reference evidence="2 3" key="7">
    <citation type="journal article" date="2000" name="Virology">
        <title>Characterization of a beta-1,3-glucanase encoded by chlorella virus PBCV-1.</title>
        <authorList>
            <person name="Sun L."/>
            <person name="Gurnon J.R."/>
            <person name="Adams B.J."/>
            <person name="Graves M.V."/>
            <person name="Van Etten J.L."/>
        </authorList>
    </citation>
    <scope>NUCLEOTIDE SEQUENCE [LARGE SCALE GENOMIC DNA]</scope>
</reference>
<dbReference type="OrthoDB" id="32326at10239"/>
<dbReference type="GeneID" id="918055"/>
<reference evidence="2 3" key="1">
    <citation type="journal article" date="1995" name="Virology">
        <title>Analysis of 45 kb of DNA located at the left end of the chlorella virus PBCV-1 genome.</title>
        <authorList>
            <person name="Lu Z."/>
            <person name="Li Y."/>
            <person name="Zhang Y."/>
            <person name="Kutish G.F."/>
            <person name="Rock D.L."/>
            <person name="Van Etten J.L."/>
        </authorList>
    </citation>
    <scope>NUCLEOTIDE SEQUENCE [LARGE SCALE GENOMIC DNA]</scope>
</reference>
<feature type="domain" description="F-box" evidence="1">
    <location>
        <begin position="84"/>
        <end position="136"/>
    </location>
</feature>
<dbReference type="SMART" id="SM00256">
    <property type="entry name" value="FBOX"/>
    <property type="match status" value="1"/>
</dbReference>
<dbReference type="PROSITE" id="PS50181">
    <property type="entry name" value="FBOX"/>
    <property type="match status" value="1"/>
</dbReference>
<dbReference type="EMBL" id="JF411744">
    <property type="protein sequence ID" value="AAC96933.2"/>
    <property type="molecule type" value="Genomic_DNA"/>
</dbReference>
<gene>
    <name evidence="2" type="primary">A590L</name>
</gene>
<dbReference type="RefSeq" id="NP_048946.2">
    <property type="nucleotide sequence ID" value="NC_000852.5"/>
</dbReference>
<evidence type="ECO:0000259" key="1">
    <source>
        <dbReference type="PROSITE" id="PS50181"/>
    </source>
</evidence>
<reference evidence="2 3" key="8">
    <citation type="journal article" date="2010" name="J. Virol.">
        <title>Microarray analysis of Paramecium bursaria chlorella virus 1 transcription.</title>
        <authorList>
            <person name="Yanai-Balser G.M."/>
            <person name="Duncan G.A."/>
            <person name="Eudy J.D."/>
            <person name="Wang D."/>
            <person name="Li X."/>
            <person name="Agarkova I.V."/>
            <person name="Dunigan D.D."/>
            <person name="Van Etten J.L."/>
        </authorList>
    </citation>
    <scope>NUCLEOTIDE SEQUENCE [LARGE SCALE GENOMIC DNA]</scope>
</reference>
<organism evidence="2 3">
    <name type="scientific">Paramecium bursaria Chlorella virus 1</name>
    <name type="common">PBCV-1</name>
    <dbReference type="NCBI Taxonomy" id="10506"/>
    <lineage>
        <taxon>Viruses</taxon>
        <taxon>Varidnaviria</taxon>
        <taxon>Bamfordvirae</taxon>
        <taxon>Nucleocytoviricota</taxon>
        <taxon>Megaviricetes</taxon>
        <taxon>Algavirales</taxon>
        <taxon>Phycodnaviridae</taxon>
        <taxon>Chlorovirus</taxon>
        <taxon>Chlorovirus vanettense</taxon>
    </lineage>
</organism>
<reference evidence="2 3" key="6">
    <citation type="journal article" date="1999" name="Virology">
        <title>Chlorella virus PBCV-1 encodes a functional homospermidine synthase.</title>
        <authorList>
            <person name="Kaiser A."/>
            <person name="Vollmert M."/>
            <person name="Tholl D."/>
            <person name="Graves M.V."/>
            <person name="Gurnon J.R."/>
            <person name="Xing W."/>
            <person name="Lisec A.D."/>
            <person name="Nickerson K.W."/>
            <person name="Van Etten J.L."/>
        </authorList>
    </citation>
    <scope>NUCLEOTIDE SEQUENCE [LARGE SCALE GENOMIC DNA]</scope>
</reference>
<dbReference type="KEGG" id="vg:918055"/>
<dbReference type="Proteomes" id="UP000000862">
    <property type="component" value="Segment"/>
</dbReference>
<reference evidence="2 3" key="5">
    <citation type="journal article" date="1997" name="Virology">
        <title>Analysis of 74 kb of DNA located at the right end of the 330-kb chlorella virus PBCV-1 genome.</title>
        <authorList>
            <person name="Li Y."/>
            <person name="Lu Z."/>
            <person name="Sun L."/>
            <person name="Ropp S."/>
            <person name="Kutish G.F."/>
            <person name="Rock D.L."/>
            <person name="Van Etten J.L."/>
        </authorList>
    </citation>
    <scope>NUCLEOTIDE SEQUENCE [LARGE SCALE GENOMIC DNA]</scope>
</reference>
<accession>O41072</accession>